<comment type="caution">
    <text evidence="2">The sequence shown here is derived from an EMBL/GenBank/DDBJ whole genome shotgun (WGS) entry which is preliminary data.</text>
</comment>
<dbReference type="GO" id="GO:0005737">
    <property type="term" value="C:cytoplasm"/>
    <property type="evidence" value="ECO:0007669"/>
    <property type="project" value="TreeGrafter"/>
</dbReference>
<proteinExistence type="predicted"/>
<dbReference type="Pfam" id="PF01370">
    <property type="entry name" value="Epimerase"/>
    <property type="match status" value="1"/>
</dbReference>
<evidence type="ECO:0000259" key="1">
    <source>
        <dbReference type="Pfam" id="PF01370"/>
    </source>
</evidence>
<dbReference type="PANTHER" id="PTHR48079">
    <property type="entry name" value="PROTEIN YEEZ"/>
    <property type="match status" value="1"/>
</dbReference>
<dbReference type="EMBL" id="PSNW01000018">
    <property type="protein sequence ID" value="PPE71920.1"/>
    <property type="molecule type" value="Genomic_DNA"/>
</dbReference>
<dbReference type="Gene3D" id="3.40.50.720">
    <property type="entry name" value="NAD(P)-binding Rossmann-like Domain"/>
    <property type="match status" value="1"/>
</dbReference>
<evidence type="ECO:0000313" key="3">
    <source>
        <dbReference type="Proteomes" id="UP000238220"/>
    </source>
</evidence>
<accession>A0A2S5TA96</accession>
<gene>
    <name evidence="2" type="ORF">C3942_21140</name>
</gene>
<dbReference type="OrthoDB" id="9801785at2"/>
<keyword evidence="3" id="KW-1185">Reference proteome</keyword>
<evidence type="ECO:0000313" key="2">
    <source>
        <dbReference type="EMBL" id="PPE71920.1"/>
    </source>
</evidence>
<feature type="domain" description="NAD-dependent epimerase/dehydratase" evidence="1">
    <location>
        <begin position="6"/>
        <end position="228"/>
    </location>
</feature>
<dbReference type="AlphaFoldDB" id="A0A2S5TA96"/>
<dbReference type="InterPro" id="IPR036291">
    <property type="entry name" value="NAD(P)-bd_dom_sf"/>
</dbReference>
<sequence>MARTAFVTGATGFVGLNLVEELIDQGWDVIAMHRSQSDISPLQRYPQIERVCGDVTDSRTLKGLVPRHVDCVFHVAGNTSLWSRSHAEQIKVNVRGTRNMVRASLESGAKRFVHTSSVVAYGLHGGIVTEDTPTRGSAAPVNYIRSKALAEREVHKGIANGLQAVMINPSNILGRYDTANWSRMFRLIQQGRLPGVPAGGGSFCHAREVARAHVAAAERGAVAQNYLLGGAQSSYLGLARDVSRVMGLRRRFYPLHPRLMHGYAKLEEVFAPLFRREPEITAETVVLLSQNIYCSSRKAQNELGYKPQQMDAMLKDCYDWMLTAGLLKKAPR</sequence>
<dbReference type="RefSeq" id="WP_104232359.1">
    <property type="nucleotide sequence ID" value="NZ_PSNW01000018.1"/>
</dbReference>
<dbReference type="InterPro" id="IPR001509">
    <property type="entry name" value="Epimerase_deHydtase"/>
</dbReference>
<organism evidence="2 3">
    <name type="scientific">Solimonas fluminis</name>
    <dbReference type="NCBI Taxonomy" id="2086571"/>
    <lineage>
        <taxon>Bacteria</taxon>
        <taxon>Pseudomonadati</taxon>
        <taxon>Pseudomonadota</taxon>
        <taxon>Gammaproteobacteria</taxon>
        <taxon>Nevskiales</taxon>
        <taxon>Nevskiaceae</taxon>
        <taxon>Solimonas</taxon>
    </lineage>
</organism>
<name>A0A2S5TA96_9GAMM</name>
<dbReference type="GO" id="GO:0004029">
    <property type="term" value="F:aldehyde dehydrogenase (NAD+) activity"/>
    <property type="evidence" value="ECO:0007669"/>
    <property type="project" value="TreeGrafter"/>
</dbReference>
<dbReference type="SUPFAM" id="SSF51735">
    <property type="entry name" value="NAD(P)-binding Rossmann-fold domains"/>
    <property type="match status" value="1"/>
</dbReference>
<dbReference type="InterPro" id="IPR051783">
    <property type="entry name" value="NAD(P)-dependent_oxidoreduct"/>
</dbReference>
<protein>
    <submittedName>
        <fullName evidence="2">Oxidoreductase</fullName>
    </submittedName>
</protein>
<dbReference type="PANTHER" id="PTHR48079:SF6">
    <property type="entry name" value="NAD(P)-BINDING DOMAIN-CONTAINING PROTEIN-RELATED"/>
    <property type="match status" value="1"/>
</dbReference>
<dbReference type="Proteomes" id="UP000238220">
    <property type="component" value="Unassembled WGS sequence"/>
</dbReference>
<reference evidence="2 3" key="1">
    <citation type="submission" date="2018-02" db="EMBL/GenBank/DDBJ databases">
        <title>Genome sequencing of Solimonas sp. HR-BB.</title>
        <authorList>
            <person name="Lee Y."/>
            <person name="Jeon C.O."/>
        </authorList>
    </citation>
    <scope>NUCLEOTIDE SEQUENCE [LARGE SCALE GENOMIC DNA]</scope>
    <source>
        <strain evidence="2 3">HR-BB</strain>
    </source>
</reference>